<gene>
    <name evidence="2" type="ORF">GCM10020366_19000</name>
</gene>
<name>A0ABP6RL31_9PSEU</name>
<dbReference type="CDD" id="cd07033">
    <property type="entry name" value="TPP_PYR_DXS_TK_like"/>
    <property type="match status" value="1"/>
</dbReference>
<dbReference type="EMBL" id="BAAAYK010000038">
    <property type="protein sequence ID" value="GAA3356135.1"/>
    <property type="molecule type" value="Genomic_DNA"/>
</dbReference>
<protein>
    <submittedName>
        <fullName evidence="2">Transketolase</fullName>
    </submittedName>
</protein>
<dbReference type="RefSeq" id="WP_373690024.1">
    <property type="nucleotide sequence ID" value="NZ_BAAAYK010000038.1"/>
</dbReference>
<dbReference type="InterPro" id="IPR005475">
    <property type="entry name" value="Transketolase-like_Pyr-bd"/>
</dbReference>
<dbReference type="Proteomes" id="UP001500483">
    <property type="component" value="Unassembled WGS sequence"/>
</dbReference>
<dbReference type="PANTHER" id="PTHR43825:SF1">
    <property type="entry name" value="TRANSKETOLASE-LIKE PYRIMIDINE-BINDING DOMAIN-CONTAINING PROTEIN"/>
    <property type="match status" value="1"/>
</dbReference>
<comment type="caution">
    <text evidence="2">The sequence shown here is derived from an EMBL/GenBank/DDBJ whole genome shotgun (WGS) entry which is preliminary data.</text>
</comment>
<evidence type="ECO:0000313" key="3">
    <source>
        <dbReference type="Proteomes" id="UP001500483"/>
    </source>
</evidence>
<dbReference type="InterPro" id="IPR051157">
    <property type="entry name" value="PDH/Transketolase"/>
</dbReference>
<organism evidence="2 3">
    <name type="scientific">Saccharopolyspora gregorii</name>
    <dbReference type="NCBI Taxonomy" id="33914"/>
    <lineage>
        <taxon>Bacteria</taxon>
        <taxon>Bacillati</taxon>
        <taxon>Actinomycetota</taxon>
        <taxon>Actinomycetes</taxon>
        <taxon>Pseudonocardiales</taxon>
        <taxon>Pseudonocardiaceae</taxon>
        <taxon>Saccharopolyspora</taxon>
    </lineage>
</organism>
<dbReference type="SUPFAM" id="SSF52518">
    <property type="entry name" value="Thiamin diphosphate-binding fold (THDP-binding)"/>
    <property type="match status" value="1"/>
</dbReference>
<dbReference type="Pfam" id="PF02779">
    <property type="entry name" value="Transket_pyr"/>
    <property type="match status" value="1"/>
</dbReference>
<dbReference type="PANTHER" id="PTHR43825">
    <property type="entry name" value="PYRUVATE DEHYDROGENASE E1 COMPONENT"/>
    <property type="match status" value="1"/>
</dbReference>
<dbReference type="InterPro" id="IPR029061">
    <property type="entry name" value="THDP-binding"/>
</dbReference>
<dbReference type="Gene3D" id="3.40.50.970">
    <property type="match status" value="1"/>
</dbReference>
<evidence type="ECO:0000313" key="2">
    <source>
        <dbReference type="EMBL" id="GAA3356135.1"/>
    </source>
</evidence>
<proteinExistence type="predicted"/>
<reference evidence="3" key="1">
    <citation type="journal article" date="2019" name="Int. J. Syst. Evol. Microbiol.">
        <title>The Global Catalogue of Microorganisms (GCM) 10K type strain sequencing project: providing services to taxonomists for standard genome sequencing and annotation.</title>
        <authorList>
            <consortium name="The Broad Institute Genomics Platform"/>
            <consortium name="The Broad Institute Genome Sequencing Center for Infectious Disease"/>
            <person name="Wu L."/>
            <person name="Ma J."/>
        </authorList>
    </citation>
    <scope>NUCLEOTIDE SEQUENCE [LARGE SCALE GENOMIC DNA]</scope>
    <source>
        <strain evidence="3">JCM 9687</strain>
    </source>
</reference>
<sequence length="309" mass="32752">MTAPTEPRTRPMREEFTDLVGAALDVDPRLAVVLAEISADRFTAAASRHPDRVINVGIREQALIGVAGGLALTGMRPVVHSIAPFLVERPFEQLKLDLNHQGVGAVLVSTGASYDYPAAGRTHMAPGDVALLDTLPDWTVHVPGHPREFAELLSAALLTDDLVYLRMSERTNAAPLPVGRRFRVVREGRGGVVLAVGPMLRPVLAATAELDVAVLYASTVRPFDAAGLRSAALAATPDVVLVEPYLRDTSTAAANAALADLPHRVLGLGVRRDAELRAYGTADEHEAAHGLDPAGLARSIRGFLATSGR</sequence>
<accession>A0ABP6RL31</accession>
<evidence type="ECO:0000259" key="1">
    <source>
        <dbReference type="SMART" id="SM00861"/>
    </source>
</evidence>
<dbReference type="SMART" id="SM00861">
    <property type="entry name" value="Transket_pyr"/>
    <property type="match status" value="1"/>
</dbReference>
<keyword evidence="3" id="KW-1185">Reference proteome</keyword>
<dbReference type="InterPro" id="IPR009014">
    <property type="entry name" value="Transketo_C/PFOR_II"/>
</dbReference>
<dbReference type="SUPFAM" id="SSF52922">
    <property type="entry name" value="TK C-terminal domain-like"/>
    <property type="match status" value="1"/>
</dbReference>
<feature type="domain" description="Transketolase-like pyrimidine-binding" evidence="1">
    <location>
        <begin position="10"/>
        <end position="173"/>
    </location>
</feature>
<dbReference type="Gene3D" id="3.40.50.920">
    <property type="match status" value="1"/>
</dbReference>